<dbReference type="AlphaFoldDB" id="H1LD89"/>
<evidence type="ECO:0000313" key="2">
    <source>
        <dbReference type="Proteomes" id="UP000005025"/>
    </source>
</evidence>
<protein>
    <submittedName>
        <fullName evidence="1">Uncharacterized protein</fullName>
    </submittedName>
</protein>
<dbReference type="Proteomes" id="UP000005025">
    <property type="component" value="Unassembled WGS sequence"/>
</dbReference>
<name>H1LD89_9LACO</name>
<sequence length="44" mass="5099">MRISTLNTNSKPRNSYLKRLTLRLLTALLRSLYLGQLHKAKICV</sequence>
<dbReference type="HOGENOM" id="CLU_3217859_0_0_9"/>
<reference evidence="1 2" key="1">
    <citation type="submission" date="2011-09" db="EMBL/GenBank/DDBJ databases">
        <authorList>
            <person name="Weinstock G."/>
            <person name="Sodergren E."/>
            <person name="Clifton S."/>
            <person name="Fulton L."/>
            <person name="Fulton B."/>
            <person name="Courtney L."/>
            <person name="Fronick C."/>
            <person name="Harrison M."/>
            <person name="Strong C."/>
            <person name="Farmer C."/>
            <person name="Delahaunty K."/>
            <person name="Markovic C."/>
            <person name="Hall O."/>
            <person name="Minx P."/>
            <person name="Tomlinson C."/>
            <person name="Mitreva M."/>
            <person name="Hou S."/>
            <person name="Chen J."/>
            <person name="Wollam A."/>
            <person name="Pepin K.H."/>
            <person name="Johnson M."/>
            <person name="Bhonagiri V."/>
            <person name="Zhang X."/>
            <person name="Suruliraj S."/>
            <person name="Warren W."/>
            <person name="Chinwalla A."/>
            <person name="Mardis E.R."/>
            <person name="Wilson R.K."/>
        </authorList>
    </citation>
    <scope>NUCLEOTIDE SEQUENCE [LARGE SCALE GENOMIC DNA]</scope>
    <source>
        <strain evidence="1 2">F0435</strain>
    </source>
</reference>
<proteinExistence type="predicted"/>
<dbReference type="STRING" id="797516.HMPREF9104_00553"/>
<evidence type="ECO:0000313" key="1">
    <source>
        <dbReference type="EMBL" id="EHO53438.1"/>
    </source>
</evidence>
<accession>H1LD89</accession>
<comment type="caution">
    <text evidence="1">The sequence shown here is derived from an EMBL/GenBank/DDBJ whole genome shotgun (WGS) entry which is preliminary data.</text>
</comment>
<organism evidence="1 2">
    <name type="scientific">Lentilactobacillus kisonensis F0435</name>
    <dbReference type="NCBI Taxonomy" id="797516"/>
    <lineage>
        <taxon>Bacteria</taxon>
        <taxon>Bacillati</taxon>
        <taxon>Bacillota</taxon>
        <taxon>Bacilli</taxon>
        <taxon>Lactobacillales</taxon>
        <taxon>Lactobacillaceae</taxon>
        <taxon>Lentilactobacillus</taxon>
    </lineage>
</organism>
<gene>
    <name evidence="1" type="ORF">HMPREF9104_00553</name>
</gene>
<dbReference type="EMBL" id="AGRJ01000063">
    <property type="protein sequence ID" value="EHO53438.1"/>
    <property type="molecule type" value="Genomic_DNA"/>
</dbReference>